<gene>
    <name evidence="1" type="ORF">Lgee_0260</name>
</gene>
<dbReference type="InterPro" id="IPR032675">
    <property type="entry name" value="LRR_dom_sf"/>
</dbReference>
<accession>A0A0W0U962</accession>
<protein>
    <submittedName>
        <fullName evidence="1">Uncharacterized protein</fullName>
    </submittedName>
</protein>
<dbReference type="SUPFAM" id="SSF52047">
    <property type="entry name" value="RNI-like"/>
    <property type="match status" value="1"/>
</dbReference>
<evidence type="ECO:0000313" key="1">
    <source>
        <dbReference type="EMBL" id="KTD04230.1"/>
    </source>
</evidence>
<dbReference type="STRING" id="45065.Lgee_0260"/>
<dbReference type="Gene3D" id="3.80.10.10">
    <property type="entry name" value="Ribonuclease Inhibitor"/>
    <property type="match status" value="1"/>
</dbReference>
<dbReference type="Proteomes" id="UP000054785">
    <property type="component" value="Unassembled WGS sequence"/>
</dbReference>
<comment type="caution">
    <text evidence="1">The sequence shown here is derived from an EMBL/GenBank/DDBJ whole genome shotgun (WGS) entry which is preliminary data.</text>
</comment>
<dbReference type="RefSeq" id="WP_028387075.1">
    <property type="nucleotide sequence ID" value="NZ_CAAAHN010000001.1"/>
</dbReference>
<name>A0A0W0U962_9GAMM</name>
<sequence>MPNHSFFSSDASIDELITRIRENDKAFTRCYFDNKHLSNSQFDALFEALSHNTVVTYVNLFGCGLEEHHLRALKQSVENNPSIHSLILEESPRDTEKQILIDSIKNILSERPRPDNGLDI</sequence>
<dbReference type="AlphaFoldDB" id="A0A0W0U962"/>
<organism evidence="1 2">
    <name type="scientific">Legionella geestiana</name>
    <dbReference type="NCBI Taxonomy" id="45065"/>
    <lineage>
        <taxon>Bacteria</taxon>
        <taxon>Pseudomonadati</taxon>
        <taxon>Pseudomonadota</taxon>
        <taxon>Gammaproteobacteria</taxon>
        <taxon>Legionellales</taxon>
        <taxon>Legionellaceae</taxon>
        <taxon>Legionella</taxon>
    </lineage>
</organism>
<dbReference type="PATRIC" id="fig|45065.4.peg.276"/>
<evidence type="ECO:0000313" key="2">
    <source>
        <dbReference type="Proteomes" id="UP000054785"/>
    </source>
</evidence>
<reference evidence="1 2" key="1">
    <citation type="submission" date="2015-11" db="EMBL/GenBank/DDBJ databases">
        <title>Genomic analysis of 38 Legionella species identifies large and diverse effector repertoires.</title>
        <authorList>
            <person name="Burstein D."/>
            <person name="Amaro F."/>
            <person name="Zusman T."/>
            <person name="Lifshitz Z."/>
            <person name="Cohen O."/>
            <person name="Gilbert J.A."/>
            <person name="Pupko T."/>
            <person name="Shuman H.A."/>
            <person name="Segal G."/>
        </authorList>
    </citation>
    <scope>NUCLEOTIDE SEQUENCE [LARGE SCALE GENOMIC DNA]</scope>
    <source>
        <strain evidence="1 2">ATCC 49504</strain>
    </source>
</reference>
<proteinExistence type="predicted"/>
<keyword evidence="2" id="KW-1185">Reference proteome</keyword>
<dbReference type="EMBL" id="LNYC01000005">
    <property type="protein sequence ID" value="KTD04230.1"/>
    <property type="molecule type" value="Genomic_DNA"/>
</dbReference>